<dbReference type="SMR" id="A2FU88"/>
<dbReference type="SUPFAM" id="SSF48371">
    <property type="entry name" value="ARM repeat"/>
    <property type="match status" value="1"/>
</dbReference>
<dbReference type="KEGG" id="tva:4749212"/>
<reference evidence="3" key="1">
    <citation type="submission" date="2006-10" db="EMBL/GenBank/DDBJ databases">
        <authorList>
            <person name="Amadeo P."/>
            <person name="Zhao Q."/>
            <person name="Wortman J."/>
            <person name="Fraser-Liggett C."/>
            <person name="Carlton J."/>
        </authorList>
    </citation>
    <scope>NUCLEOTIDE SEQUENCE</scope>
    <source>
        <strain evidence="3">G3</strain>
    </source>
</reference>
<dbReference type="InterPro" id="IPR011989">
    <property type="entry name" value="ARM-like"/>
</dbReference>
<dbReference type="Pfam" id="PF04063">
    <property type="entry name" value="DUF383"/>
    <property type="match status" value="1"/>
</dbReference>
<keyword evidence="4" id="KW-1185">Reference proteome</keyword>
<protein>
    <recommendedName>
        <fullName evidence="2">Protein HGH1 N-terminal domain-containing protein</fullName>
    </recommendedName>
</protein>
<dbReference type="eggNOG" id="KOG2973">
    <property type="taxonomic scope" value="Eukaryota"/>
</dbReference>
<dbReference type="OrthoDB" id="338814at2759"/>
<dbReference type="FunCoup" id="A2FU88">
    <property type="interactions" value="564"/>
</dbReference>
<evidence type="ECO:0000313" key="3">
    <source>
        <dbReference type="EMBL" id="EAX91519.1"/>
    </source>
</evidence>
<dbReference type="PANTHER" id="PTHR13387">
    <property type="entry name" value="PROTEIN HGH1 HOMOLOG"/>
    <property type="match status" value="1"/>
</dbReference>
<gene>
    <name evidence="3" type="ORF">TVAG_472610</name>
</gene>
<dbReference type="OMA" id="NDEYEYA"/>
<dbReference type="EMBL" id="DS114030">
    <property type="protein sequence ID" value="EAX91519.1"/>
    <property type="molecule type" value="Genomic_DNA"/>
</dbReference>
<feature type="compositionally biased region" description="Basic and acidic residues" evidence="1">
    <location>
        <begin position="333"/>
        <end position="346"/>
    </location>
</feature>
<reference evidence="3" key="2">
    <citation type="journal article" date="2007" name="Science">
        <title>Draft genome sequence of the sexually transmitted pathogen Trichomonas vaginalis.</title>
        <authorList>
            <person name="Carlton J.M."/>
            <person name="Hirt R.P."/>
            <person name="Silva J.C."/>
            <person name="Delcher A.L."/>
            <person name="Schatz M."/>
            <person name="Zhao Q."/>
            <person name="Wortman J.R."/>
            <person name="Bidwell S.L."/>
            <person name="Alsmark U.C.M."/>
            <person name="Besteiro S."/>
            <person name="Sicheritz-Ponten T."/>
            <person name="Noel C.J."/>
            <person name="Dacks J.B."/>
            <person name="Foster P.G."/>
            <person name="Simillion C."/>
            <person name="Van de Peer Y."/>
            <person name="Miranda-Saavedra D."/>
            <person name="Barton G.J."/>
            <person name="Westrop G.D."/>
            <person name="Mueller S."/>
            <person name="Dessi D."/>
            <person name="Fiori P.L."/>
            <person name="Ren Q."/>
            <person name="Paulsen I."/>
            <person name="Zhang H."/>
            <person name="Bastida-Corcuera F.D."/>
            <person name="Simoes-Barbosa A."/>
            <person name="Brown M.T."/>
            <person name="Hayes R.D."/>
            <person name="Mukherjee M."/>
            <person name="Okumura C.Y."/>
            <person name="Schneider R."/>
            <person name="Smith A.J."/>
            <person name="Vanacova S."/>
            <person name="Villalvazo M."/>
            <person name="Haas B.J."/>
            <person name="Pertea M."/>
            <person name="Feldblyum T.V."/>
            <person name="Utterback T.R."/>
            <person name="Shu C.L."/>
            <person name="Osoegawa K."/>
            <person name="de Jong P.J."/>
            <person name="Hrdy I."/>
            <person name="Horvathova L."/>
            <person name="Zubacova Z."/>
            <person name="Dolezal P."/>
            <person name="Malik S.B."/>
            <person name="Logsdon J.M. Jr."/>
            <person name="Henze K."/>
            <person name="Gupta A."/>
            <person name="Wang C.C."/>
            <person name="Dunne R.L."/>
            <person name="Upcroft J.A."/>
            <person name="Upcroft P."/>
            <person name="White O."/>
            <person name="Salzberg S.L."/>
            <person name="Tang P."/>
            <person name="Chiu C.-H."/>
            <person name="Lee Y.-S."/>
            <person name="Embley T.M."/>
            <person name="Coombs G.H."/>
            <person name="Mottram J.C."/>
            <person name="Tachezy J."/>
            <person name="Fraser-Liggett C.M."/>
            <person name="Johnson P.J."/>
        </authorList>
    </citation>
    <scope>NUCLEOTIDE SEQUENCE [LARGE SCALE GENOMIC DNA]</scope>
    <source>
        <strain evidence="3">G3</strain>
    </source>
</reference>
<proteinExistence type="predicted"/>
<evidence type="ECO:0000259" key="2">
    <source>
        <dbReference type="Pfam" id="PF04063"/>
    </source>
</evidence>
<dbReference type="PANTHER" id="PTHR13387:SF9">
    <property type="entry name" value="PROTEIN HGH1 HOMOLOG"/>
    <property type="match status" value="1"/>
</dbReference>
<dbReference type="InterPro" id="IPR007205">
    <property type="entry name" value="Protein_HGH1_N"/>
</dbReference>
<dbReference type="RefSeq" id="XP_001304449.1">
    <property type="nucleotide sequence ID" value="XM_001304448.1"/>
</dbReference>
<dbReference type="VEuPathDB" id="TrichDB:TVAG_472610"/>
<organism evidence="3 4">
    <name type="scientific">Trichomonas vaginalis (strain ATCC PRA-98 / G3)</name>
    <dbReference type="NCBI Taxonomy" id="412133"/>
    <lineage>
        <taxon>Eukaryota</taxon>
        <taxon>Metamonada</taxon>
        <taxon>Parabasalia</taxon>
        <taxon>Trichomonadida</taxon>
        <taxon>Trichomonadidae</taxon>
        <taxon>Trichomonas</taxon>
    </lineage>
</organism>
<dbReference type="InParanoid" id="A2FU88"/>
<evidence type="ECO:0000313" key="4">
    <source>
        <dbReference type="Proteomes" id="UP000001542"/>
    </source>
</evidence>
<accession>A2FU88</accession>
<dbReference type="Gene3D" id="1.25.10.10">
    <property type="entry name" value="Leucine-rich Repeat Variant"/>
    <property type="match status" value="1"/>
</dbReference>
<dbReference type="InterPro" id="IPR039717">
    <property type="entry name" value="Hgh1"/>
</dbReference>
<name>A2FU88_TRIV3</name>
<sequence>MDQVITQLRGYLTSNDERVLVEATKLCQGQNIPAVIPELLKLTSHTNIEVSANALIALIDMTSKYNEAIRQIISFGGVTRLLEASIAAIPSNVNYRLMLLTNITTEHQGTLDLLDLKDPELKGQRLLRLAIRFATPPAEYAIPQTEMLKGLPIKASTTINDEYEYAAMVLMNATLVKEGREIFYENPKFFMPSFLESMSSNNPIRKQGIIGVIRNLCFDNTRHQFLLEEANILKHIIRPLVPPSIEDNITAFEMLQQAFPGVSFPGLEQVTENRRNLLETLMLLTQSEVGKQHLIQHHVVFVMREVQAQEKDERCQELTLRIGAILLGPENLPSKEEAEKLQREIDAQNSGVD</sequence>
<dbReference type="VEuPathDB" id="TrichDB:TVAGG3_0448070"/>
<dbReference type="AlphaFoldDB" id="A2FU88"/>
<dbReference type="STRING" id="5722.A2FU88"/>
<dbReference type="InterPro" id="IPR016024">
    <property type="entry name" value="ARM-type_fold"/>
</dbReference>
<feature type="region of interest" description="Disordered" evidence="1">
    <location>
        <begin position="333"/>
        <end position="353"/>
    </location>
</feature>
<dbReference type="Proteomes" id="UP000001542">
    <property type="component" value="Unassembled WGS sequence"/>
</dbReference>
<evidence type="ECO:0000256" key="1">
    <source>
        <dbReference type="SAM" id="MobiDB-lite"/>
    </source>
</evidence>
<feature type="domain" description="Protein HGH1 N-terminal" evidence="2">
    <location>
        <begin position="94"/>
        <end position="245"/>
    </location>
</feature>